<gene>
    <name evidence="1" type="ORF">K458DRAFT_424993</name>
</gene>
<evidence type="ECO:0008006" key="3">
    <source>
        <dbReference type="Google" id="ProtNLM"/>
    </source>
</evidence>
<proteinExistence type="predicted"/>
<dbReference type="EMBL" id="MU005639">
    <property type="protein sequence ID" value="KAF2676139.1"/>
    <property type="molecule type" value="Genomic_DNA"/>
</dbReference>
<dbReference type="Gene3D" id="3.40.50.1820">
    <property type="entry name" value="alpha/beta hydrolase"/>
    <property type="match status" value="1"/>
</dbReference>
<organism evidence="1 2">
    <name type="scientific">Lentithecium fluviatile CBS 122367</name>
    <dbReference type="NCBI Taxonomy" id="1168545"/>
    <lineage>
        <taxon>Eukaryota</taxon>
        <taxon>Fungi</taxon>
        <taxon>Dikarya</taxon>
        <taxon>Ascomycota</taxon>
        <taxon>Pezizomycotina</taxon>
        <taxon>Dothideomycetes</taxon>
        <taxon>Pleosporomycetidae</taxon>
        <taxon>Pleosporales</taxon>
        <taxon>Massarineae</taxon>
        <taxon>Lentitheciaceae</taxon>
        <taxon>Lentithecium</taxon>
    </lineage>
</organism>
<reference evidence="1" key="1">
    <citation type="journal article" date="2020" name="Stud. Mycol.">
        <title>101 Dothideomycetes genomes: a test case for predicting lifestyles and emergence of pathogens.</title>
        <authorList>
            <person name="Haridas S."/>
            <person name="Albert R."/>
            <person name="Binder M."/>
            <person name="Bloem J."/>
            <person name="Labutti K."/>
            <person name="Salamov A."/>
            <person name="Andreopoulos B."/>
            <person name="Baker S."/>
            <person name="Barry K."/>
            <person name="Bills G."/>
            <person name="Bluhm B."/>
            <person name="Cannon C."/>
            <person name="Castanera R."/>
            <person name="Culley D."/>
            <person name="Daum C."/>
            <person name="Ezra D."/>
            <person name="Gonzalez J."/>
            <person name="Henrissat B."/>
            <person name="Kuo A."/>
            <person name="Liang C."/>
            <person name="Lipzen A."/>
            <person name="Lutzoni F."/>
            <person name="Magnuson J."/>
            <person name="Mondo S."/>
            <person name="Nolan M."/>
            <person name="Ohm R."/>
            <person name="Pangilinan J."/>
            <person name="Park H.-J."/>
            <person name="Ramirez L."/>
            <person name="Alfaro M."/>
            <person name="Sun H."/>
            <person name="Tritt A."/>
            <person name="Yoshinaga Y."/>
            <person name="Zwiers L.-H."/>
            <person name="Turgeon B."/>
            <person name="Goodwin S."/>
            <person name="Spatafora J."/>
            <person name="Crous P."/>
            <person name="Grigoriev I."/>
        </authorList>
    </citation>
    <scope>NUCLEOTIDE SEQUENCE</scope>
    <source>
        <strain evidence="1">CBS 122367</strain>
    </source>
</reference>
<dbReference type="Proteomes" id="UP000799291">
    <property type="component" value="Unassembled WGS sequence"/>
</dbReference>
<sequence>MEEFRVLGGSGGVPYALACAYALSEGMLKGTGVLAGLGPPESDHKGLSWERWIGFTINRWVPASMLHFIVERGLAKHARNADQTRWRKIIVDVMVKSMTAEDQALITEEEIETMIAGIRGAYLSGSEGYVLDAKNVLGAWPFRLEDIKGEVRLWCGTQDTDTPVGMARWMAERLQGGGLIEFPGDTHFSVFSRRREEVLRKLVGM</sequence>
<dbReference type="OrthoDB" id="294702at2759"/>
<name>A0A6G1IE10_9PLEO</name>
<dbReference type="InterPro" id="IPR029058">
    <property type="entry name" value="AB_hydrolase_fold"/>
</dbReference>
<accession>A0A6G1IE10</accession>
<keyword evidence="2" id="KW-1185">Reference proteome</keyword>
<dbReference type="SUPFAM" id="SSF53474">
    <property type="entry name" value="alpha/beta-Hydrolases"/>
    <property type="match status" value="1"/>
</dbReference>
<evidence type="ECO:0000313" key="1">
    <source>
        <dbReference type="EMBL" id="KAF2676139.1"/>
    </source>
</evidence>
<protein>
    <recommendedName>
        <fullName evidence="3">Alpha/beta-hydrolase</fullName>
    </recommendedName>
</protein>
<evidence type="ECO:0000313" key="2">
    <source>
        <dbReference type="Proteomes" id="UP000799291"/>
    </source>
</evidence>
<dbReference type="AlphaFoldDB" id="A0A6G1IE10"/>